<dbReference type="AlphaFoldDB" id="A0A1B6L4H1"/>
<dbReference type="InterPro" id="IPR010909">
    <property type="entry name" value="PLAC"/>
</dbReference>
<protein>
    <recommendedName>
        <fullName evidence="6">PLAC domain-containing protein</fullName>
    </recommendedName>
</protein>
<dbReference type="GO" id="GO:0005576">
    <property type="term" value="C:extracellular region"/>
    <property type="evidence" value="ECO:0007669"/>
    <property type="project" value="UniProtKB-SubCell"/>
</dbReference>
<dbReference type="Pfam" id="PF08686">
    <property type="entry name" value="PLAC"/>
    <property type="match status" value="1"/>
</dbReference>
<keyword evidence="2" id="KW-0964">Secreted</keyword>
<accession>A0A1B6L4H1</accession>
<dbReference type="GO" id="GO:0006508">
    <property type="term" value="P:proteolysis"/>
    <property type="evidence" value="ECO:0007669"/>
    <property type="project" value="TreeGrafter"/>
</dbReference>
<dbReference type="PROSITE" id="PS50092">
    <property type="entry name" value="TSP1"/>
    <property type="match status" value="5"/>
</dbReference>
<dbReference type="SUPFAM" id="SSF82895">
    <property type="entry name" value="TSP-1 type 1 repeat"/>
    <property type="match status" value="5"/>
</dbReference>
<dbReference type="PANTHER" id="PTHR13723:SF281">
    <property type="entry name" value="PAPILIN"/>
    <property type="match status" value="1"/>
</dbReference>
<dbReference type="GO" id="GO:0004222">
    <property type="term" value="F:metalloendopeptidase activity"/>
    <property type="evidence" value="ECO:0007669"/>
    <property type="project" value="TreeGrafter"/>
</dbReference>
<gene>
    <name evidence="7" type="ORF">g.24593</name>
</gene>
<dbReference type="SMART" id="SM00209">
    <property type="entry name" value="TSP1"/>
    <property type="match status" value="5"/>
</dbReference>
<dbReference type="InterPro" id="IPR050439">
    <property type="entry name" value="ADAMTS_ADAMTS-like"/>
</dbReference>
<dbReference type="PANTHER" id="PTHR13723">
    <property type="entry name" value="ADAMTS A DISINTEGRIN AND METALLOPROTEASE WITH THROMBOSPONDIN MOTIFS PROTEASE"/>
    <property type="match status" value="1"/>
</dbReference>
<evidence type="ECO:0000256" key="1">
    <source>
        <dbReference type="ARBA" id="ARBA00004613"/>
    </source>
</evidence>
<comment type="subcellular location">
    <subcellularLocation>
        <location evidence="1">Secreted</location>
    </subcellularLocation>
</comment>
<dbReference type="Pfam" id="PF19030">
    <property type="entry name" value="TSP1_ADAMTS"/>
    <property type="match status" value="5"/>
</dbReference>
<feature type="region of interest" description="Disordered" evidence="5">
    <location>
        <begin position="292"/>
        <end position="322"/>
    </location>
</feature>
<evidence type="ECO:0000256" key="2">
    <source>
        <dbReference type="ARBA" id="ARBA00022525"/>
    </source>
</evidence>
<name>A0A1B6L4H1_9HEMI</name>
<proteinExistence type="predicted"/>
<evidence type="ECO:0000256" key="5">
    <source>
        <dbReference type="SAM" id="MobiDB-lite"/>
    </source>
</evidence>
<feature type="domain" description="PLAC" evidence="6">
    <location>
        <begin position="321"/>
        <end position="358"/>
    </location>
</feature>
<dbReference type="GO" id="GO:0030198">
    <property type="term" value="P:extracellular matrix organization"/>
    <property type="evidence" value="ECO:0007669"/>
    <property type="project" value="TreeGrafter"/>
</dbReference>
<organism evidence="7">
    <name type="scientific">Graphocephala atropunctata</name>
    <dbReference type="NCBI Taxonomy" id="36148"/>
    <lineage>
        <taxon>Eukaryota</taxon>
        <taxon>Metazoa</taxon>
        <taxon>Ecdysozoa</taxon>
        <taxon>Arthropoda</taxon>
        <taxon>Hexapoda</taxon>
        <taxon>Insecta</taxon>
        <taxon>Pterygota</taxon>
        <taxon>Neoptera</taxon>
        <taxon>Paraneoptera</taxon>
        <taxon>Hemiptera</taxon>
        <taxon>Auchenorrhyncha</taxon>
        <taxon>Membracoidea</taxon>
        <taxon>Cicadellidae</taxon>
        <taxon>Cicadellinae</taxon>
        <taxon>Cicadellini</taxon>
        <taxon>Graphocephala</taxon>
    </lineage>
</organism>
<evidence type="ECO:0000256" key="4">
    <source>
        <dbReference type="ARBA" id="ARBA00022737"/>
    </source>
</evidence>
<keyword evidence="4" id="KW-0677">Repeat</keyword>
<dbReference type="GO" id="GO:0031012">
    <property type="term" value="C:extracellular matrix"/>
    <property type="evidence" value="ECO:0007669"/>
    <property type="project" value="TreeGrafter"/>
</dbReference>
<dbReference type="PROSITE" id="PS50900">
    <property type="entry name" value="PLAC"/>
    <property type="match status" value="1"/>
</dbReference>
<feature type="non-terminal residue" evidence="7">
    <location>
        <position position="1"/>
    </location>
</feature>
<feature type="region of interest" description="Disordered" evidence="5">
    <location>
        <begin position="266"/>
        <end position="285"/>
    </location>
</feature>
<dbReference type="FunFam" id="2.20.100.10:FF:000005">
    <property type="entry name" value="ADAM metallopeptidase with thrombospondin type 1 motif 9"/>
    <property type="match status" value="2"/>
</dbReference>
<dbReference type="InterPro" id="IPR000884">
    <property type="entry name" value="TSP1_rpt"/>
</dbReference>
<evidence type="ECO:0000313" key="7">
    <source>
        <dbReference type="EMBL" id="JAT18619.1"/>
    </source>
</evidence>
<sequence>ECSVTCGDGVQTREILCRQEITPTLTMTVAEGACLTPPSPLLQRTRACQRSPCPAPGGPPGQWTIGAWSQCSAKCGQGVQTRSVLCLSGDCNVNERPVTETSCTMPSCQNQGHRHLHAWLYTDWSQECSESCGTGVQKRRVVCSAGPKMEGFCDISLRPDLQRSCSSDKHCGALWFSGPWGQCTASCGRGRQSRSVVCLVRVHDELTVVADDKCTAGDKPAMEQLCKLQPCAPEWYIGDWSQCSRSCDTGAQRRDVRCLDENQQVTTGCGETSKPPTRRSCNTHKCPASALNEKEAKSTAGSTQSNDSLRDQPQPPATTGDGGECRDKFRNCHLVVQARLCKYKYYRTSCCLACHNKL</sequence>
<dbReference type="EMBL" id="GEBQ01021358">
    <property type="protein sequence ID" value="JAT18619.1"/>
    <property type="molecule type" value="Transcribed_RNA"/>
</dbReference>
<evidence type="ECO:0000256" key="3">
    <source>
        <dbReference type="ARBA" id="ARBA00022729"/>
    </source>
</evidence>
<dbReference type="InterPro" id="IPR036383">
    <property type="entry name" value="TSP1_rpt_sf"/>
</dbReference>
<reference evidence="7" key="1">
    <citation type="submission" date="2015-11" db="EMBL/GenBank/DDBJ databases">
        <title>De novo transcriptome assembly of four potential Pierce s Disease insect vectors from Arizona vineyards.</title>
        <authorList>
            <person name="Tassone E.E."/>
        </authorList>
    </citation>
    <scope>NUCLEOTIDE SEQUENCE</scope>
</reference>
<keyword evidence="3" id="KW-0732">Signal</keyword>
<evidence type="ECO:0000259" key="6">
    <source>
        <dbReference type="PROSITE" id="PS50900"/>
    </source>
</evidence>
<dbReference type="Gene3D" id="2.20.100.10">
    <property type="entry name" value="Thrombospondin type-1 (TSP1) repeat"/>
    <property type="match status" value="5"/>
</dbReference>